<evidence type="ECO:0000313" key="3">
    <source>
        <dbReference type="Proteomes" id="UP000501346"/>
    </source>
</evidence>
<protein>
    <submittedName>
        <fullName evidence="2">Cytochrome c oxidase assembly factor 2</fullName>
    </submittedName>
</protein>
<feature type="transmembrane region" description="Helical" evidence="1">
    <location>
        <begin position="12"/>
        <end position="31"/>
    </location>
</feature>
<keyword evidence="1" id="KW-0812">Transmembrane</keyword>
<organism evidence="2 3">
    <name type="scientific">Saccharomyces pastorianus</name>
    <name type="common">Lager yeast</name>
    <name type="synonym">Saccharomyces cerevisiae x Saccharomyces eubayanus</name>
    <dbReference type="NCBI Taxonomy" id="27292"/>
    <lineage>
        <taxon>Eukaryota</taxon>
        <taxon>Fungi</taxon>
        <taxon>Dikarya</taxon>
        <taxon>Ascomycota</taxon>
        <taxon>Saccharomycotina</taxon>
        <taxon>Saccharomycetes</taxon>
        <taxon>Saccharomycetales</taxon>
        <taxon>Saccharomycetaceae</taxon>
        <taxon>Saccharomyces</taxon>
    </lineage>
</organism>
<evidence type="ECO:0000313" key="2">
    <source>
        <dbReference type="EMBL" id="QID82793.1"/>
    </source>
</evidence>
<dbReference type="Proteomes" id="UP000501346">
    <property type="component" value="Chromosome ScXVI"/>
</dbReference>
<dbReference type="GO" id="GO:0005759">
    <property type="term" value="C:mitochondrial matrix"/>
    <property type="evidence" value="ECO:0007669"/>
    <property type="project" value="TreeGrafter"/>
</dbReference>
<sequence length="68" mass="7533">MRAVTRNKIVNNLYFSTFLIAFASVAIGSVLPCPAHSVDSDSPAVQQHKLQLAHEQELKRKDALSKKI</sequence>
<gene>
    <name evidence="2" type="primary">COA2</name>
    <name evidence="2" type="ORF">GRS66_005224</name>
</gene>
<dbReference type="SMR" id="A0A6C1E1L8"/>
<dbReference type="PANTHER" id="PTHR40020:SF1">
    <property type="entry name" value="CYTOCHROME C OXIDASE ASSEMBLY FACTOR 2"/>
    <property type="match status" value="1"/>
</dbReference>
<evidence type="ECO:0000256" key="1">
    <source>
        <dbReference type="SAM" id="Phobius"/>
    </source>
</evidence>
<dbReference type="Pfam" id="PF17051">
    <property type="entry name" value="COA2"/>
    <property type="match status" value="1"/>
</dbReference>
<dbReference type="AlphaFoldDB" id="A0A6C1E1L8"/>
<proteinExistence type="predicted"/>
<reference evidence="2 3" key="1">
    <citation type="journal article" date="2019" name="BMC Genomics">
        <title>Chromosome level assembly and comparative genome analysis confirm lager-brewing yeasts originated from a single hybridization.</title>
        <authorList>
            <person name="Salazar A.N."/>
            <person name="Gorter de Vries A.R."/>
            <person name="van den Broek M."/>
            <person name="Brouwers N."/>
            <person name="de la Torre Cortes P."/>
            <person name="Kuijpers N.G.A."/>
            <person name="Daran J.G."/>
            <person name="Abeel T."/>
        </authorList>
    </citation>
    <scope>NUCLEOTIDE SEQUENCE [LARGE SCALE GENOMIC DNA]</scope>
    <source>
        <strain evidence="2 3">CBS 1483</strain>
    </source>
</reference>
<name>A0A6C1E1L8_SACPS</name>
<dbReference type="EMBL" id="CP048997">
    <property type="protein sequence ID" value="QID82793.1"/>
    <property type="molecule type" value="Genomic_DNA"/>
</dbReference>
<dbReference type="PANTHER" id="PTHR40020">
    <property type="entry name" value="CYTOCHROME C OXIDASE ASSEMBLY FACTOR 2"/>
    <property type="match status" value="1"/>
</dbReference>
<keyword evidence="1" id="KW-1133">Transmembrane helix</keyword>
<dbReference type="InterPro" id="IPR031459">
    <property type="entry name" value="Coa2"/>
</dbReference>
<keyword evidence="3" id="KW-1185">Reference proteome</keyword>
<dbReference type="OrthoDB" id="4065690at2759"/>
<accession>A0A6C1E1L8</accession>
<keyword evidence="1" id="KW-0472">Membrane</keyword>
<dbReference type="GO" id="GO:0033617">
    <property type="term" value="P:mitochondrial respiratory chain complex IV assembly"/>
    <property type="evidence" value="ECO:0007669"/>
    <property type="project" value="InterPro"/>
</dbReference>